<dbReference type="GO" id="GO:0051539">
    <property type="term" value="F:4 iron, 4 sulfur cluster binding"/>
    <property type="evidence" value="ECO:0007669"/>
    <property type="project" value="UniProtKB-KW"/>
</dbReference>
<feature type="domain" description="4Fe-4S ferredoxin-type" evidence="8">
    <location>
        <begin position="172"/>
        <end position="207"/>
    </location>
</feature>
<dbReference type="Proteomes" id="UP001147830">
    <property type="component" value="Unassembled WGS sequence"/>
</dbReference>
<dbReference type="PROSITE" id="PS00198">
    <property type="entry name" value="4FE4S_FER_1"/>
    <property type="match status" value="1"/>
</dbReference>
<keyword evidence="3" id="KW-0479">Metal-binding</keyword>
<feature type="domain" description="4Fe-4S ferredoxin-type" evidence="9">
    <location>
        <begin position="221"/>
        <end position="279"/>
    </location>
</feature>
<name>A0A9X2WEB3_9GAMM</name>
<dbReference type="PANTHER" id="PTHR30176:SF3">
    <property type="entry name" value="FERREDOXIN-TYPE PROTEIN NAPH"/>
    <property type="match status" value="1"/>
</dbReference>
<evidence type="ECO:0000256" key="3">
    <source>
        <dbReference type="ARBA" id="ARBA00022723"/>
    </source>
</evidence>
<accession>A0A9X2WEB3</accession>
<evidence type="ECO:0000256" key="5">
    <source>
        <dbReference type="ARBA" id="ARBA00023004"/>
    </source>
</evidence>
<evidence type="ECO:0000313" key="11">
    <source>
        <dbReference type="Proteomes" id="UP001147830"/>
    </source>
</evidence>
<dbReference type="GO" id="GO:0005886">
    <property type="term" value="C:plasma membrane"/>
    <property type="evidence" value="ECO:0007669"/>
    <property type="project" value="TreeGrafter"/>
</dbReference>
<reference evidence="10" key="1">
    <citation type="journal article" date="2022" name="Front. Microbiol.">
        <title>Genome-based taxonomic rearrangement of Oceanobacter-related bacteria including the description of Thalassolituus hydrocarbonoclasticus sp. nov. and Thalassolituus pacificus sp. nov. and emended description of the genus Thalassolituus.</title>
        <authorList>
            <person name="Dong C."/>
            <person name="Wei L."/>
            <person name="Wang J."/>
            <person name="Lai Q."/>
            <person name="Huang Z."/>
            <person name="Shao Z."/>
        </authorList>
    </citation>
    <scope>NUCLEOTIDE SEQUENCE</scope>
    <source>
        <strain evidence="10">59MF3M-4</strain>
    </source>
</reference>
<dbReference type="RefSeq" id="WP_260975746.1">
    <property type="nucleotide sequence ID" value="NZ_JAOANI010000015.1"/>
</dbReference>
<organism evidence="10 11">
    <name type="scientific">Thalassolituus pacificus</name>
    <dbReference type="NCBI Taxonomy" id="2975440"/>
    <lineage>
        <taxon>Bacteria</taxon>
        <taxon>Pseudomonadati</taxon>
        <taxon>Pseudomonadota</taxon>
        <taxon>Gammaproteobacteria</taxon>
        <taxon>Oceanospirillales</taxon>
        <taxon>Oceanospirillaceae</taxon>
        <taxon>Thalassolituus</taxon>
    </lineage>
</organism>
<keyword evidence="7" id="KW-0812">Transmembrane</keyword>
<proteinExistence type="predicted"/>
<gene>
    <name evidence="10" type="ORF">NYR02_07420</name>
</gene>
<keyword evidence="2" id="KW-0004">4Fe-4S</keyword>
<evidence type="ECO:0000259" key="9">
    <source>
        <dbReference type="Pfam" id="PF13746"/>
    </source>
</evidence>
<evidence type="ECO:0000256" key="6">
    <source>
        <dbReference type="ARBA" id="ARBA00023014"/>
    </source>
</evidence>
<keyword evidence="7" id="KW-1133">Transmembrane helix</keyword>
<feature type="transmembrane region" description="Helical" evidence="7">
    <location>
        <begin position="169"/>
        <end position="188"/>
    </location>
</feature>
<dbReference type="InterPro" id="IPR051684">
    <property type="entry name" value="Electron_Trans/Redox"/>
</dbReference>
<evidence type="ECO:0000256" key="7">
    <source>
        <dbReference type="SAM" id="Phobius"/>
    </source>
</evidence>
<dbReference type="PANTHER" id="PTHR30176">
    <property type="entry name" value="FERREDOXIN-TYPE PROTEIN NAPH"/>
    <property type="match status" value="1"/>
</dbReference>
<evidence type="ECO:0000256" key="4">
    <source>
        <dbReference type="ARBA" id="ARBA00022982"/>
    </source>
</evidence>
<keyword evidence="11" id="KW-1185">Reference proteome</keyword>
<evidence type="ECO:0000256" key="2">
    <source>
        <dbReference type="ARBA" id="ARBA00022485"/>
    </source>
</evidence>
<keyword evidence="4" id="KW-0249">Electron transport</keyword>
<feature type="transmembrane region" description="Helical" evidence="7">
    <location>
        <begin position="132"/>
        <end position="153"/>
    </location>
</feature>
<sequence length="300" mass="34783">MNSGVQRYRLISRSVFFLLFLLAPVLDIFRLDLTLGHFIFFGYDWTLELAPAAGQSAASVFSQLFWRLALPVLLTVIVLIVFVWRWGRIYCGWLCPHFSVLEWLDSKMHYWLGRRSLWEKSSSGARPGSRTVLFFWILACSFLWAVSLLSYLIPPLPLWQGIFRLQVDTYPLIFLCAATVLFFIEFTLARHWFCRYGCAVGIFQSLIWAANPRGLVIGYRKERGKDCRDCHACDQVCPMRLPPRAHKQRKITCTQCRLCIDTCAEVQKHNPAGSLLYWASGDDARQYERQLPVIIAREQE</sequence>
<dbReference type="InterPro" id="IPR017900">
    <property type="entry name" value="4Fe4S_Fe_S_CS"/>
</dbReference>
<feature type="domain" description="4Fe-4S ferredoxin-type" evidence="8">
    <location>
        <begin position="69"/>
        <end position="111"/>
    </location>
</feature>
<reference evidence="10" key="2">
    <citation type="submission" date="2022-08" db="EMBL/GenBank/DDBJ databases">
        <authorList>
            <person name="Dong C."/>
        </authorList>
    </citation>
    <scope>NUCLEOTIDE SEQUENCE</scope>
    <source>
        <strain evidence="10">59MF3M-4</strain>
    </source>
</reference>
<keyword evidence="5" id="KW-0408">Iron</keyword>
<dbReference type="GO" id="GO:0046872">
    <property type="term" value="F:metal ion binding"/>
    <property type="evidence" value="ECO:0007669"/>
    <property type="project" value="UniProtKB-KW"/>
</dbReference>
<keyword evidence="6" id="KW-0411">Iron-sulfur</keyword>
<evidence type="ECO:0000259" key="8">
    <source>
        <dbReference type="Pfam" id="PF12801"/>
    </source>
</evidence>
<dbReference type="SUPFAM" id="SSF54862">
    <property type="entry name" value="4Fe-4S ferredoxins"/>
    <property type="match status" value="1"/>
</dbReference>
<evidence type="ECO:0000313" key="10">
    <source>
        <dbReference type="EMBL" id="MCT7358843.1"/>
    </source>
</evidence>
<keyword evidence="1" id="KW-0813">Transport</keyword>
<dbReference type="EMBL" id="JAOANI010000015">
    <property type="protein sequence ID" value="MCT7358843.1"/>
    <property type="molecule type" value="Genomic_DNA"/>
</dbReference>
<comment type="caution">
    <text evidence="10">The sequence shown here is derived from an EMBL/GenBank/DDBJ whole genome shotgun (WGS) entry which is preliminary data.</text>
</comment>
<evidence type="ECO:0000256" key="1">
    <source>
        <dbReference type="ARBA" id="ARBA00022448"/>
    </source>
</evidence>
<dbReference type="AlphaFoldDB" id="A0A9X2WEB3"/>
<keyword evidence="7" id="KW-0472">Membrane</keyword>
<dbReference type="InterPro" id="IPR017896">
    <property type="entry name" value="4Fe4S_Fe-S-bd"/>
</dbReference>
<dbReference type="Pfam" id="PF13746">
    <property type="entry name" value="Fer4_18"/>
    <property type="match status" value="1"/>
</dbReference>
<dbReference type="Pfam" id="PF12801">
    <property type="entry name" value="Fer4_5"/>
    <property type="match status" value="2"/>
</dbReference>
<feature type="transmembrane region" description="Helical" evidence="7">
    <location>
        <begin position="64"/>
        <end position="84"/>
    </location>
</feature>
<protein>
    <submittedName>
        <fullName evidence="10">4Fe-4S binding protein</fullName>
    </submittedName>
</protein>